<protein>
    <submittedName>
        <fullName evidence="1">Uncharacterized protein</fullName>
    </submittedName>
</protein>
<proteinExistence type="predicted"/>
<name>A0A0L8HCM1_OCTBM</name>
<gene>
    <name evidence="1" type="ORF">OCBIM_22017483mg</name>
</gene>
<organism evidence="1">
    <name type="scientific">Octopus bimaculoides</name>
    <name type="common">California two-spotted octopus</name>
    <dbReference type="NCBI Taxonomy" id="37653"/>
    <lineage>
        <taxon>Eukaryota</taxon>
        <taxon>Metazoa</taxon>
        <taxon>Spiralia</taxon>
        <taxon>Lophotrochozoa</taxon>
        <taxon>Mollusca</taxon>
        <taxon>Cephalopoda</taxon>
        <taxon>Coleoidea</taxon>
        <taxon>Octopodiformes</taxon>
        <taxon>Octopoda</taxon>
        <taxon>Incirrata</taxon>
        <taxon>Octopodidae</taxon>
        <taxon>Octopus</taxon>
    </lineage>
</organism>
<evidence type="ECO:0000313" key="1">
    <source>
        <dbReference type="EMBL" id="KOF87058.1"/>
    </source>
</evidence>
<dbReference type="AlphaFoldDB" id="A0A0L8HCM1"/>
<reference evidence="1" key="1">
    <citation type="submission" date="2015-07" db="EMBL/GenBank/DDBJ databases">
        <title>MeaNS - Measles Nucleotide Surveillance Program.</title>
        <authorList>
            <person name="Tran T."/>
            <person name="Druce J."/>
        </authorList>
    </citation>
    <scope>NUCLEOTIDE SEQUENCE</scope>
    <source>
        <strain evidence="1">UCB-OBI-ISO-001</strain>
        <tissue evidence="1">Gonad</tissue>
    </source>
</reference>
<dbReference type="EMBL" id="KQ418500">
    <property type="protein sequence ID" value="KOF87058.1"/>
    <property type="molecule type" value="Genomic_DNA"/>
</dbReference>
<sequence>MEYTFHNLFLQEKFISYIVKQCVACMFEWTLNIVIVQYSSEENQPFSQILLRGCVSFLSHAITLKIWLLMSNCIDPRFTAIHSARNIQQ</sequence>
<accession>A0A0L8HCM1</accession>